<dbReference type="Pfam" id="PF00226">
    <property type="entry name" value="DnaJ"/>
    <property type="match status" value="1"/>
</dbReference>
<protein>
    <recommendedName>
        <fullName evidence="1">J domain-containing protein</fullName>
    </recommendedName>
</protein>
<feature type="domain" description="J" evidence="1">
    <location>
        <begin position="94"/>
        <end position="162"/>
    </location>
</feature>
<gene>
    <name evidence="2" type="ORF">SI8410_11015413</name>
</gene>
<dbReference type="EMBL" id="LR746274">
    <property type="protein sequence ID" value="CAA7404735.1"/>
    <property type="molecule type" value="Genomic_DNA"/>
</dbReference>
<keyword evidence="3" id="KW-1185">Reference proteome</keyword>
<dbReference type="PANTHER" id="PTHR45090">
    <property type="entry name" value="CHAPERONE PROTEIN DNAJ 20 CHLOROPLASTIC"/>
    <property type="match status" value="1"/>
</dbReference>
<evidence type="ECO:0000313" key="2">
    <source>
        <dbReference type="EMBL" id="CAA7404735.1"/>
    </source>
</evidence>
<dbReference type="Proteomes" id="UP000663760">
    <property type="component" value="Chromosome 11"/>
</dbReference>
<dbReference type="PROSITE" id="PS00636">
    <property type="entry name" value="DNAJ_1"/>
    <property type="match status" value="1"/>
</dbReference>
<dbReference type="CDD" id="cd06257">
    <property type="entry name" value="DnaJ"/>
    <property type="match status" value="1"/>
</dbReference>
<dbReference type="PANTHER" id="PTHR45090:SF4">
    <property type="entry name" value="J DOMAIN-CONTAINING PROTEIN"/>
    <property type="match status" value="1"/>
</dbReference>
<dbReference type="SUPFAM" id="SSF46565">
    <property type="entry name" value="Chaperone J-domain"/>
    <property type="match status" value="1"/>
</dbReference>
<name>A0A7I8L658_SPIIN</name>
<dbReference type="GO" id="GO:0009507">
    <property type="term" value="C:chloroplast"/>
    <property type="evidence" value="ECO:0007669"/>
    <property type="project" value="TreeGrafter"/>
</dbReference>
<dbReference type="SMART" id="SM00271">
    <property type="entry name" value="DnaJ"/>
    <property type="match status" value="1"/>
</dbReference>
<reference evidence="2" key="1">
    <citation type="submission" date="2020-02" db="EMBL/GenBank/DDBJ databases">
        <authorList>
            <person name="Scholz U."/>
            <person name="Mascher M."/>
            <person name="Fiebig A."/>
        </authorList>
    </citation>
    <scope>NUCLEOTIDE SEQUENCE</scope>
</reference>
<dbReference type="InterPro" id="IPR001623">
    <property type="entry name" value="DnaJ_domain"/>
</dbReference>
<proteinExistence type="predicted"/>
<dbReference type="InterPro" id="IPR053232">
    <property type="entry name" value="DnaJ_C/III_chloroplastic"/>
</dbReference>
<dbReference type="GO" id="GO:0005783">
    <property type="term" value="C:endoplasmic reticulum"/>
    <property type="evidence" value="ECO:0007669"/>
    <property type="project" value="UniProtKB-ARBA"/>
</dbReference>
<dbReference type="InterPro" id="IPR018253">
    <property type="entry name" value="DnaJ_domain_CS"/>
</dbReference>
<organism evidence="2 3">
    <name type="scientific">Spirodela intermedia</name>
    <name type="common">Intermediate duckweed</name>
    <dbReference type="NCBI Taxonomy" id="51605"/>
    <lineage>
        <taxon>Eukaryota</taxon>
        <taxon>Viridiplantae</taxon>
        <taxon>Streptophyta</taxon>
        <taxon>Embryophyta</taxon>
        <taxon>Tracheophyta</taxon>
        <taxon>Spermatophyta</taxon>
        <taxon>Magnoliopsida</taxon>
        <taxon>Liliopsida</taxon>
        <taxon>Araceae</taxon>
        <taxon>Lemnoideae</taxon>
        <taxon>Spirodela</taxon>
    </lineage>
</organism>
<dbReference type="OrthoDB" id="445556at2759"/>
<accession>A0A7I8L658</accession>
<dbReference type="PRINTS" id="PR00625">
    <property type="entry name" value="JDOMAIN"/>
</dbReference>
<sequence length="187" mass="20163">MNVAVISGSGGGRKEGLLNLPTARRAGGGGGRGSVVDVRIGGAGPHRRRWGGLRLSSHRHCSSDATGGCSSFRARAAVDDGVAAAGEVSERRRSFYDLLGIPEDGGAAEIKRAYKELARRYHPDVCPSADRTAEYTRRFIEVQEAYETLSDPSRRALYDRHLAGGLHLAFSARRGRHPEEVTRHGNT</sequence>
<evidence type="ECO:0000259" key="1">
    <source>
        <dbReference type="PROSITE" id="PS50076"/>
    </source>
</evidence>
<dbReference type="Gene3D" id="1.10.287.110">
    <property type="entry name" value="DnaJ domain"/>
    <property type="match status" value="1"/>
</dbReference>
<dbReference type="InterPro" id="IPR036869">
    <property type="entry name" value="J_dom_sf"/>
</dbReference>
<evidence type="ECO:0000313" key="3">
    <source>
        <dbReference type="Proteomes" id="UP000663760"/>
    </source>
</evidence>
<dbReference type="PROSITE" id="PS50076">
    <property type="entry name" value="DNAJ_2"/>
    <property type="match status" value="1"/>
</dbReference>
<dbReference type="AlphaFoldDB" id="A0A7I8L658"/>